<accession>A0ABN9QFX2</accession>
<keyword evidence="3" id="KW-1185">Reference proteome</keyword>
<reference evidence="2" key="1">
    <citation type="submission" date="2023-10" db="EMBL/GenBank/DDBJ databases">
        <authorList>
            <person name="Chen Y."/>
            <person name="Shah S."/>
            <person name="Dougan E. K."/>
            <person name="Thang M."/>
            <person name="Chan C."/>
        </authorList>
    </citation>
    <scope>NUCLEOTIDE SEQUENCE [LARGE SCALE GENOMIC DNA]</scope>
</reference>
<feature type="compositionally biased region" description="Basic and acidic residues" evidence="1">
    <location>
        <begin position="551"/>
        <end position="563"/>
    </location>
</feature>
<evidence type="ECO:0000313" key="3">
    <source>
        <dbReference type="Proteomes" id="UP001189429"/>
    </source>
</evidence>
<gene>
    <name evidence="2" type="ORF">PCOR1329_LOCUS10912</name>
</gene>
<sequence>MTTPTGTSAPSRVEVPSWNGEAEKLSNYRFEVSMFVKSIRVNDRYVCGPQLVRALGPRVRNAVESCPSINDVDEVDDNGKLVGWERVFSYVHEKLDYTSLTDTGLLAEEFFLKIGRNSGEPFQDWAARFEKKERELLTQLQAIDPDVKEVIAKPLRTWWFLRKSRLTPVLRGEVTATAGGDFNYGKTYKTLLTRFPAEALAELDGKVKRERALFENDFGEDEGETGGEAEEIHELAEQLLNLADEDEEVEPDDLEADNAVFAQLRQAGRSFKDRLKDVGADNKIDEFASKVGSGATGGTTNTHNGFILSALDECVYLLEREGIWAVLDIGATRSLGGVESVENLMYEMMVNHDVEFEAHDDTCSFTFGDGLQKSSMGTVSGRAYLGPELRYISLSVMANRVPILLGMDILTDDLKVVVDCGRNWIGLPTLGNKVCYCERLSSKHLAINLSTPQWWREVSLPLSLESCHVNMTGRDSIVLDEKPEEPVTGCADIISIVILIIGGANRKMLKEPRFFSQSRRPPHPGNLDDLERVHISRRDLEPAPFEPTESDAMRDREKTHDVSTFEQPETDDDQGFEWDKVGDTLGIVRGDTESEYSGELLDTLGDFGGDERF</sequence>
<evidence type="ECO:0000313" key="2">
    <source>
        <dbReference type="EMBL" id="CAK0803956.1"/>
    </source>
</evidence>
<comment type="caution">
    <text evidence="2">The sequence shown here is derived from an EMBL/GenBank/DDBJ whole genome shotgun (WGS) entry which is preliminary data.</text>
</comment>
<evidence type="ECO:0000256" key="1">
    <source>
        <dbReference type="SAM" id="MobiDB-lite"/>
    </source>
</evidence>
<dbReference type="Proteomes" id="UP001189429">
    <property type="component" value="Unassembled WGS sequence"/>
</dbReference>
<feature type="region of interest" description="Disordered" evidence="1">
    <location>
        <begin position="537"/>
        <end position="613"/>
    </location>
</feature>
<dbReference type="EMBL" id="CAUYUJ010003114">
    <property type="protein sequence ID" value="CAK0803956.1"/>
    <property type="molecule type" value="Genomic_DNA"/>
</dbReference>
<name>A0ABN9QFX2_9DINO</name>
<proteinExistence type="predicted"/>
<protein>
    <submittedName>
        <fullName evidence="2">Uncharacterized protein</fullName>
    </submittedName>
</protein>
<organism evidence="2 3">
    <name type="scientific">Prorocentrum cordatum</name>
    <dbReference type="NCBI Taxonomy" id="2364126"/>
    <lineage>
        <taxon>Eukaryota</taxon>
        <taxon>Sar</taxon>
        <taxon>Alveolata</taxon>
        <taxon>Dinophyceae</taxon>
        <taxon>Prorocentrales</taxon>
        <taxon>Prorocentraceae</taxon>
        <taxon>Prorocentrum</taxon>
    </lineage>
</organism>